<organism evidence="9 10">
    <name type="scientific">Pycnococcus provasolii</name>
    <dbReference type="NCBI Taxonomy" id="41880"/>
    <lineage>
        <taxon>Eukaryota</taxon>
        <taxon>Viridiplantae</taxon>
        <taxon>Chlorophyta</taxon>
        <taxon>Pseudoscourfieldiophyceae</taxon>
        <taxon>Pseudoscourfieldiales</taxon>
        <taxon>Pycnococcaceae</taxon>
        <taxon>Pycnococcus</taxon>
    </lineage>
</organism>
<evidence type="ECO:0000256" key="6">
    <source>
        <dbReference type="SAM" id="MobiDB-lite"/>
    </source>
</evidence>
<dbReference type="Pfam" id="PF07738">
    <property type="entry name" value="Sad1_UNC"/>
    <property type="match status" value="2"/>
</dbReference>
<feature type="compositionally biased region" description="Polar residues" evidence="6">
    <location>
        <begin position="725"/>
        <end position="734"/>
    </location>
</feature>
<dbReference type="PROSITE" id="PS51469">
    <property type="entry name" value="SUN"/>
    <property type="match status" value="1"/>
</dbReference>
<evidence type="ECO:0000256" key="3">
    <source>
        <dbReference type="ARBA" id="ARBA00022989"/>
    </source>
</evidence>
<keyword evidence="10" id="KW-1185">Reference proteome</keyword>
<feature type="region of interest" description="Disordered" evidence="6">
    <location>
        <begin position="138"/>
        <end position="177"/>
    </location>
</feature>
<feature type="compositionally biased region" description="Pro residues" evidence="6">
    <location>
        <begin position="276"/>
        <end position="296"/>
    </location>
</feature>
<feature type="compositionally biased region" description="Low complexity" evidence="6">
    <location>
        <begin position="689"/>
        <end position="705"/>
    </location>
</feature>
<name>A0A830HI11_9CHLO</name>
<comment type="caution">
    <text evidence="9">The sequence shown here is derived from an EMBL/GenBank/DDBJ whole genome shotgun (WGS) entry which is preliminary data.</text>
</comment>
<dbReference type="Proteomes" id="UP000660262">
    <property type="component" value="Unassembled WGS sequence"/>
</dbReference>
<dbReference type="GO" id="GO:0034975">
    <property type="term" value="P:protein folding in endoplasmic reticulum"/>
    <property type="evidence" value="ECO:0007669"/>
    <property type="project" value="TreeGrafter"/>
</dbReference>
<feature type="transmembrane region" description="Helical" evidence="7">
    <location>
        <begin position="893"/>
        <end position="911"/>
    </location>
</feature>
<evidence type="ECO:0000256" key="5">
    <source>
        <dbReference type="SAM" id="Coils"/>
    </source>
</evidence>
<keyword evidence="5" id="KW-0175">Coiled coil</keyword>
<comment type="subcellular location">
    <subcellularLocation>
        <location evidence="1">Endomembrane system</location>
    </subcellularLocation>
</comment>
<feature type="region of interest" description="Disordered" evidence="6">
    <location>
        <begin position="551"/>
        <end position="573"/>
    </location>
</feature>
<evidence type="ECO:0000256" key="7">
    <source>
        <dbReference type="SAM" id="Phobius"/>
    </source>
</evidence>
<feature type="compositionally biased region" description="Polar residues" evidence="6">
    <location>
        <begin position="706"/>
        <end position="715"/>
    </location>
</feature>
<protein>
    <recommendedName>
        <fullName evidence="8">SUN domain-containing protein</fullName>
    </recommendedName>
</protein>
<feature type="region of interest" description="Disordered" evidence="6">
    <location>
        <begin position="211"/>
        <end position="323"/>
    </location>
</feature>
<dbReference type="GO" id="GO:0012505">
    <property type="term" value="C:endomembrane system"/>
    <property type="evidence" value="ECO:0007669"/>
    <property type="project" value="UniProtKB-SubCell"/>
</dbReference>
<feature type="domain" description="SUN" evidence="8">
    <location>
        <begin position="288"/>
        <end position="514"/>
    </location>
</feature>
<keyword evidence="4 7" id="KW-0472">Membrane</keyword>
<proteinExistence type="predicted"/>
<evidence type="ECO:0000259" key="8">
    <source>
        <dbReference type="PROSITE" id="PS51469"/>
    </source>
</evidence>
<keyword evidence="3 7" id="KW-1133">Transmembrane helix</keyword>
<evidence type="ECO:0000313" key="10">
    <source>
        <dbReference type="Proteomes" id="UP000660262"/>
    </source>
</evidence>
<evidence type="ECO:0000256" key="4">
    <source>
        <dbReference type="ARBA" id="ARBA00023136"/>
    </source>
</evidence>
<feature type="transmembrane region" description="Helical" evidence="7">
    <location>
        <begin position="87"/>
        <end position="110"/>
    </location>
</feature>
<feature type="compositionally biased region" description="Pro residues" evidence="6">
    <location>
        <begin position="636"/>
        <end position="650"/>
    </location>
</feature>
<dbReference type="AlphaFoldDB" id="A0A830HI11"/>
<feature type="compositionally biased region" description="Low complexity" evidence="6">
    <location>
        <begin position="660"/>
        <end position="677"/>
    </location>
</feature>
<gene>
    <name evidence="9" type="ORF">PPROV_000369100</name>
</gene>
<dbReference type="GO" id="GO:0005737">
    <property type="term" value="C:cytoplasm"/>
    <property type="evidence" value="ECO:0007669"/>
    <property type="project" value="TreeGrafter"/>
</dbReference>
<evidence type="ECO:0000256" key="2">
    <source>
        <dbReference type="ARBA" id="ARBA00022692"/>
    </source>
</evidence>
<reference evidence="9" key="1">
    <citation type="submission" date="2020-10" db="EMBL/GenBank/DDBJ databases">
        <title>Unveiling of a novel bifunctional photoreceptor, Dualchrome1, isolated from a cosmopolitan green alga.</title>
        <authorList>
            <person name="Suzuki S."/>
            <person name="Kawachi M."/>
        </authorList>
    </citation>
    <scope>NUCLEOTIDE SEQUENCE</scope>
    <source>
        <strain evidence="9">NIES 2893</strain>
    </source>
</reference>
<feature type="compositionally biased region" description="Low complexity" evidence="6">
    <location>
        <begin position="735"/>
        <end position="753"/>
    </location>
</feature>
<dbReference type="GO" id="GO:0016020">
    <property type="term" value="C:membrane"/>
    <property type="evidence" value="ECO:0007669"/>
    <property type="project" value="InterPro"/>
</dbReference>
<dbReference type="EMBL" id="BNJQ01000009">
    <property type="protein sequence ID" value="GHP04939.1"/>
    <property type="molecule type" value="Genomic_DNA"/>
</dbReference>
<feature type="region of interest" description="Disordered" evidence="6">
    <location>
        <begin position="766"/>
        <end position="790"/>
    </location>
</feature>
<dbReference type="InterPro" id="IPR045120">
    <property type="entry name" value="Suco/Slp1-like"/>
</dbReference>
<evidence type="ECO:0000256" key="1">
    <source>
        <dbReference type="ARBA" id="ARBA00004308"/>
    </source>
</evidence>
<dbReference type="OrthoDB" id="266334at2759"/>
<keyword evidence="2 7" id="KW-0812">Transmembrane</keyword>
<feature type="coiled-coil region" evidence="5">
    <location>
        <begin position="825"/>
        <end position="883"/>
    </location>
</feature>
<feature type="region of interest" description="Disordered" evidence="6">
    <location>
        <begin position="407"/>
        <end position="436"/>
    </location>
</feature>
<dbReference type="InterPro" id="IPR012919">
    <property type="entry name" value="SUN_dom"/>
</dbReference>
<evidence type="ECO:0000313" key="9">
    <source>
        <dbReference type="EMBL" id="GHP04939.1"/>
    </source>
</evidence>
<dbReference type="PANTHER" id="PTHR12953">
    <property type="entry name" value="MEMBRANE PROTEIN CH1 RELATED"/>
    <property type="match status" value="1"/>
</dbReference>
<dbReference type="PANTHER" id="PTHR12953:SF0">
    <property type="entry name" value="SUN DOMAIN-CONTAINING OSSIFICATION FACTOR"/>
    <property type="match status" value="1"/>
</dbReference>
<accession>A0A830HI11</accession>
<feature type="region of interest" description="Disordered" evidence="6">
    <location>
        <begin position="593"/>
        <end position="753"/>
    </location>
</feature>
<sequence length="919" mass="95295">MATPSHLHTWWPFRRRRRGGGGGVGVFMSTSDVRMSPSFSCGFDGILRGGESGRVAFSSSKRLRSHGLCQLSPQTTRRLRLSHRVSFALLALIVATIGIIGSNSVVGAAATASSDGMIRIPTKEDVPAREDATTLVTTTAPAGHATANTANTASSSTSTSAATTTTTTTTTADADATTTTDAAANRMHPTHSSTAQQHQSLVSWRLWNNNWSNPTSTSEYNPKERTDISTNANSGDICVLEVDDDHRSHDDDDDDKISPPNVTDKTTTHDQKPVVDTPPSPPPPPPPPAQPTPPEELPTLQTQRGAPALQKDKRVNYASDKNGARVVATNPGARGAKGLVTENKDHYMITECSARQWFVVELSQEVHAEAVTLANYEFYSSTVRVFQVLGTQETPTYDDGVSVFTGQDDEVSSDDKATGLAAPGTEGGASSGKSNDKMLTASDRAEVWRREAGGGVEWIDMGTFEVEEGELHSPFSFSLTKPAWVRYIQVRVLEHEGTERFCTLSLIRVHGYNVVESLQREMETVNVPVTDAQPSTTEPEPEMVAVDATITDEGGVGAGGTPDWTTEESEALATAAASAAAAAAEAAAPSATAAATSASPGDDADAPIQNAAADPSTDAPIEDQAEMPVHDMSTVSPPPPPSLSMSPTPPADAAVDKTVAESPAQVSSAAPPAMAADSAERPVKSIEQAPSSPSTAPPTAASPSTMPGNNATSPEAASGAPPPNASTTGMNATVPNASPVNTSTSSTNSSNTTVAKNATAAAAATAATAVPTQPETKLSASSVTGTGGAGSVPSAGAMAAAAVAAGAGTKGGSMLSPNSHSPALLDLLVKKLRALEEKAAVASAKLVELDGATQSLAKTNARLEELQNTLSVADEERASMRREIRLWKARESALLSALLFSMAIAIVSCFWPRIAHSVT</sequence>